<reference evidence="1" key="1">
    <citation type="journal article" date="2020" name="bioRxiv">
        <title>Chromosome-level reference genome of the European wasp spider Argiope bruennichi: a resource for studies on range expansion and evolutionary adaptation.</title>
        <authorList>
            <person name="Sheffer M.M."/>
            <person name="Hoppe A."/>
            <person name="Krehenwinkel H."/>
            <person name="Uhl G."/>
            <person name="Kuss A.W."/>
            <person name="Jensen L."/>
            <person name="Jensen C."/>
            <person name="Gillespie R.G."/>
            <person name="Hoff K.J."/>
            <person name="Prost S."/>
        </authorList>
    </citation>
    <scope>NUCLEOTIDE SEQUENCE</scope>
</reference>
<evidence type="ECO:0000313" key="2">
    <source>
        <dbReference type="Proteomes" id="UP000807504"/>
    </source>
</evidence>
<proteinExistence type="predicted"/>
<accession>A0A8T0EMY5</accession>
<dbReference type="EMBL" id="JABXBU010002072">
    <property type="protein sequence ID" value="KAF8777170.1"/>
    <property type="molecule type" value="Genomic_DNA"/>
</dbReference>
<reference evidence="1" key="2">
    <citation type="submission" date="2020-06" db="EMBL/GenBank/DDBJ databases">
        <authorList>
            <person name="Sheffer M."/>
        </authorList>
    </citation>
    <scope>NUCLEOTIDE SEQUENCE</scope>
</reference>
<name>A0A8T0EMY5_ARGBR</name>
<keyword evidence="2" id="KW-1185">Reference proteome</keyword>
<sequence>MIFRQEETFNVLHVARTDSQCYREYSVEWIMLKKMSPSCPPLMRAFKMHQLYFTNLCIHNHSMTSQRSSGNQKSISSNAKTRRIGVVWNGRLDIQPMFISIPPLEREACVGILEGIYREGRKN</sequence>
<protein>
    <submittedName>
        <fullName evidence="1">Uncharacterized protein</fullName>
    </submittedName>
</protein>
<organism evidence="1 2">
    <name type="scientific">Argiope bruennichi</name>
    <name type="common">Wasp spider</name>
    <name type="synonym">Aranea bruennichi</name>
    <dbReference type="NCBI Taxonomy" id="94029"/>
    <lineage>
        <taxon>Eukaryota</taxon>
        <taxon>Metazoa</taxon>
        <taxon>Ecdysozoa</taxon>
        <taxon>Arthropoda</taxon>
        <taxon>Chelicerata</taxon>
        <taxon>Arachnida</taxon>
        <taxon>Araneae</taxon>
        <taxon>Araneomorphae</taxon>
        <taxon>Entelegynae</taxon>
        <taxon>Araneoidea</taxon>
        <taxon>Araneidae</taxon>
        <taxon>Argiope</taxon>
    </lineage>
</organism>
<comment type="caution">
    <text evidence="1">The sequence shown here is derived from an EMBL/GenBank/DDBJ whole genome shotgun (WGS) entry which is preliminary data.</text>
</comment>
<dbReference type="Proteomes" id="UP000807504">
    <property type="component" value="Unassembled WGS sequence"/>
</dbReference>
<evidence type="ECO:0000313" key="1">
    <source>
        <dbReference type="EMBL" id="KAF8777170.1"/>
    </source>
</evidence>
<dbReference type="AlphaFoldDB" id="A0A8T0EMY5"/>
<gene>
    <name evidence="1" type="ORF">HNY73_014084</name>
</gene>